<name>A0A162ZQP7_MUCCL</name>
<reference evidence="2 3" key="1">
    <citation type="submission" date="2015-06" db="EMBL/GenBank/DDBJ databases">
        <title>Expansion of signal transduction pathways in fungi by whole-genome duplication.</title>
        <authorList>
            <consortium name="DOE Joint Genome Institute"/>
            <person name="Corrochano L.M."/>
            <person name="Kuo A."/>
            <person name="Marcet-Houben M."/>
            <person name="Polaino S."/>
            <person name="Salamov A."/>
            <person name="Villalobos J.M."/>
            <person name="Alvarez M.I."/>
            <person name="Avalos J."/>
            <person name="Benito E.P."/>
            <person name="Benoit I."/>
            <person name="Burger G."/>
            <person name="Camino L.P."/>
            <person name="Canovas D."/>
            <person name="Cerda-Olmedo E."/>
            <person name="Cheng J.-F."/>
            <person name="Dominguez A."/>
            <person name="Elias M."/>
            <person name="Eslava A.P."/>
            <person name="Glaser F."/>
            <person name="Grimwood J."/>
            <person name="Gutierrez G."/>
            <person name="Heitman J."/>
            <person name="Henrissat B."/>
            <person name="Iturriaga E.A."/>
            <person name="Lang B.F."/>
            <person name="Lavin J.L."/>
            <person name="Lee S."/>
            <person name="Li W."/>
            <person name="Lindquist E."/>
            <person name="Lopez-Garcia S."/>
            <person name="Luque E.M."/>
            <person name="Marcos A.T."/>
            <person name="Martin J."/>
            <person name="Mccluskey K."/>
            <person name="Medina H.R."/>
            <person name="Miralles-Duran A."/>
            <person name="Miyazaki A."/>
            <person name="Munoz-Torres E."/>
            <person name="Oguiza J.A."/>
            <person name="Ohm R."/>
            <person name="Olmedo M."/>
            <person name="Orejas M."/>
            <person name="Ortiz-Castellanos L."/>
            <person name="Pisabarro A.G."/>
            <person name="Rodriguez-Romero J."/>
            <person name="Ruiz-Herrera J."/>
            <person name="Ruiz-Vazquez R."/>
            <person name="Sanz C."/>
            <person name="Schackwitz W."/>
            <person name="Schmutz J."/>
            <person name="Shahriari M."/>
            <person name="Shelest E."/>
            <person name="Silva-Franco F."/>
            <person name="Soanes D."/>
            <person name="Syed K."/>
            <person name="Tagua V.G."/>
            <person name="Talbot N.J."/>
            <person name="Thon M."/>
            <person name="De Vries R.P."/>
            <person name="Wiebenga A."/>
            <person name="Yadav J.S."/>
            <person name="Braun E.L."/>
            <person name="Baker S."/>
            <person name="Garre V."/>
            <person name="Horwitz B."/>
            <person name="Torres-Martinez S."/>
            <person name="Idnurm A."/>
            <person name="Herrera-Estrella A."/>
            <person name="Gabaldon T."/>
            <person name="Grigoriev I.V."/>
        </authorList>
    </citation>
    <scope>NUCLEOTIDE SEQUENCE [LARGE SCALE GENOMIC DNA]</scope>
    <source>
        <strain evidence="2 3">CBS 277.49</strain>
    </source>
</reference>
<dbReference type="Proteomes" id="UP000077051">
    <property type="component" value="Unassembled WGS sequence"/>
</dbReference>
<evidence type="ECO:0000313" key="3">
    <source>
        <dbReference type="Proteomes" id="UP000077051"/>
    </source>
</evidence>
<evidence type="ECO:0000256" key="1">
    <source>
        <dbReference type="SAM" id="MobiDB-lite"/>
    </source>
</evidence>
<keyword evidence="3" id="KW-1185">Reference proteome</keyword>
<proteinExistence type="predicted"/>
<protein>
    <submittedName>
        <fullName evidence="2">Uncharacterized protein</fullName>
    </submittedName>
</protein>
<accession>A0A162ZQP7</accession>
<feature type="region of interest" description="Disordered" evidence="1">
    <location>
        <begin position="663"/>
        <end position="682"/>
    </location>
</feature>
<dbReference type="EMBL" id="AMYB01000002">
    <property type="protein sequence ID" value="OAD07257.1"/>
    <property type="molecule type" value="Genomic_DNA"/>
</dbReference>
<comment type="caution">
    <text evidence="2">The sequence shown here is derived from an EMBL/GenBank/DDBJ whole genome shotgun (WGS) entry which is preliminary data.</text>
</comment>
<organism evidence="2 3">
    <name type="scientific">Mucor lusitanicus CBS 277.49</name>
    <dbReference type="NCBI Taxonomy" id="747725"/>
    <lineage>
        <taxon>Eukaryota</taxon>
        <taxon>Fungi</taxon>
        <taxon>Fungi incertae sedis</taxon>
        <taxon>Mucoromycota</taxon>
        <taxon>Mucoromycotina</taxon>
        <taxon>Mucoromycetes</taxon>
        <taxon>Mucorales</taxon>
        <taxon>Mucorineae</taxon>
        <taxon>Mucoraceae</taxon>
        <taxon>Mucor</taxon>
    </lineage>
</organism>
<dbReference type="VEuPathDB" id="FungiDB:MUCCIDRAFT_107859"/>
<feature type="compositionally biased region" description="Acidic residues" evidence="1">
    <location>
        <begin position="672"/>
        <end position="682"/>
    </location>
</feature>
<sequence>MDDADFPGGNGDQQGAIDAVRGERITVVKGSIASINIRRPVYRDRLEHYVNLHHKTTMHTYRLLKYIILHRINNHHFDAMYYLNHRFIHEVYMKLITKARERAPRTQDTIERRAIIDQYLPAYLRLVGINDLRELPLMVNSQQSAMYEAVKISTAYLNNVRNNFGKRLRQVINVLLNVKARQRALRQLLRGQAMDQRAINQAIRREITNPARRFKIALSNRTTIEALHARFDDGPEGFYTTAIDQLAPFLETYPNNMQFAQGNIYYDCKANPHLHFKAFFRLAELLHQRQVRSFCVFPLRQSLIPGYVIIDTKILMTQIFQRTVRPGEPLRHRHEWGQFIDFRMPIFRAQAGREFGNMIETDGVGVSVLKREQHDLQFQQPRQQGAPQQQEFPYITDPEVQIPPNCVVIDPGRRDMLYCMEENSTPQAPRMFRFTKPMQDKIRKNKRYRRILQQMKPRRIADMERELTNSNTLNLQVYQQYLQNFGRVYEALLLYYSITRGASQTGQFPIHRKLRLSAVINKSRCDQFLIRFLNTKFPNTTTYIMGNWSAPHTRFQEPIRGLGFRRLLQKHGKQVFLVDEFKTSKVCPQCQQPTLETFKQGINPRPYRRATQLYTTVHGLLRNHAAHGLPQRFPFHYFNRDTAACLNFIRCLQAVRQGLPRPLDLQRRPLQDNDDDDEEDDD</sequence>
<evidence type="ECO:0000313" key="2">
    <source>
        <dbReference type="EMBL" id="OAD07257.1"/>
    </source>
</evidence>
<dbReference type="AlphaFoldDB" id="A0A162ZQP7"/>
<gene>
    <name evidence="2" type="ORF">MUCCIDRAFT_107859</name>
</gene>
<dbReference type="OrthoDB" id="5591056at2759"/>
<dbReference type="SMR" id="A0A162ZQP7"/>